<evidence type="ECO:0000313" key="3">
    <source>
        <dbReference type="Proteomes" id="UP001494902"/>
    </source>
</evidence>
<organism evidence="2 3">
    <name type="scientific">Pseudonocardia nematodicida</name>
    <dbReference type="NCBI Taxonomy" id="1206997"/>
    <lineage>
        <taxon>Bacteria</taxon>
        <taxon>Bacillati</taxon>
        <taxon>Actinomycetota</taxon>
        <taxon>Actinomycetes</taxon>
        <taxon>Pseudonocardiales</taxon>
        <taxon>Pseudonocardiaceae</taxon>
        <taxon>Pseudonocardia</taxon>
    </lineage>
</organism>
<dbReference type="Proteomes" id="UP001494902">
    <property type="component" value="Unassembled WGS sequence"/>
</dbReference>
<dbReference type="EMBL" id="JBEDNQ010000004">
    <property type="protein sequence ID" value="MEQ3551338.1"/>
    <property type="molecule type" value="Genomic_DNA"/>
</dbReference>
<proteinExistence type="predicted"/>
<dbReference type="RefSeq" id="WP_349298401.1">
    <property type="nucleotide sequence ID" value="NZ_JBEDNQ010000004.1"/>
</dbReference>
<sequence>MIEAARLSRENRARALRLDARYTALAARVDLETDAHDLRRMNIYYSALVPFCEVFLQLKNVELSDLDRISLPGPVRTTAVAGSPGARVSGLHGLAATASGAAFGAGAGSAAYAGVGAFAAASTGTPIASLSGAAASNATLAWLGGGTLAAGGGGIAAGTMVLTGLVAAPAVLAGTGYVAWKGRRDVRDQRAAAARLTEQESELSREEQRCEAVVERSMLLRTVLAELQDHVTRRLDGFAALVARDRDFATYPSTDRESVMELVRLVSTATTVMATSPADGSGSVSTCSRRTVDEARQVIADLTVTYETDGVGSAA</sequence>
<reference evidence="2 3" key="1">
    <citation type="submission" date="2024-03" db="EMBL/GenBank/DDBJ databases">
        <title>Draft genome sequence of Pseudonocardia nematodicida JCM 31783.</title>
        <authorList>
            <person name="Butdee W."/>
            <person name="Duangmal K."/>
        </authorList>
    </citation>
    <scope>NUCLEOTIDE SEQUENCE [LARGE SCALE GENOMIC DNA]</scope>
    <source>
        <strain evidence="2 3">JCM 31783</strain>
    </source>
</reference>
<keyword evidence="1" id="KW-0175">Coiled coil</keyword>
<accession>A0ABV1KBV3</accession>
<comment type="caution">
    <text evidence="2">The sequence shown here is derived from an EMBL/GenBank/DDBJ whole genome shotgun (WGS) entry which is preliminary data.</text>
</comment>
<evidence type="ECO:0000256" key="1">
    <source>
        <dbReference type="SAM" id="Coils"/>
    </source>
</evidence>
<evidence type="ECO:0000313" key="2">
    <source>
        <dbReference type="EMBL" id="MEQ3551338.1"/>
    </source>
</evidence>
<feature type="coiled-coil region" evidence="1">
    <location>
        <begin position="186"/>
        <end position="216"/>
    </location>
</feature>
<name>A0ABV1KBV3_9PSEU</name>
<keyword evidence="3" id="KW-1185">Reference proteome</keyword>
<gene>
    <name evidence="2" type="ORF">WIS52_12735</name>
</gene>
<protein>
    <submittedName>
        <fullName evidence="2">Uncharacterized protein</fullName>
    </submittedName>
</protein>